<dbReference type="AlphaFoldDB" id="A0A8I0ADL7"/>
<proteinExistence type="predicted"/>
<comment type="caution">
    <text evidence="2">The sequence shown here is derived from an EMBL/GenBank/DDBJ whole genome shotgun (WGS) entry which is preliminary data.</text>
</comment>
<protein>
    <submittedName>
        <fullName evidence="2">Uncharacterized protein</fullName>
    </submittedName>
</protein>
<keyword evidence="3" id="KW-1185">Reference proteome</keyword>
<evidence type="ECO:0000256" key="1">
    <source>
        <dbReference type="SAM" id="MobiDB-lite"/>
    </source>
</evidence>
<reference evidence="2" key="1">
    <citation type="submission" date="2020-08" db="EMBL/GenBank/DDBJ databases">
        <title>Genome public.</title>
        <authorList>
            <person name="Liu C."/>
            <person name="Sun Q."/>
        </authorList>
    </citation>
    <scope>NUCLEOTIDE SEQUENCE</scope>
    <source>
        <strain evidence="2">NSJ-42</strain>
    </source>
</reference>
<feature type="region of interest" description="Disordered" evidence="1">
    <location>
        <begin position="1"/>
        <end position="20"/>
    </location>
</feature>
<evidence type="ECO:0000313" key="2">
    <source>
        <dbReference type="EMBL" id="MBC5640098.1"/>
    </source>
</evidence>
<accession>A0A8I0ADL7</accession>
<gene>
    <name evidence="2" type="ORF">H8R92_06580</name>
</gene>
<dbReference type="RefSeq" id="WP_022168156.1">
    <property type="nucleotide sequence ID" value="NZ_JACOOQ010000009.1"/>
</dbReference>
<organism evidence="2 3">
    <name type="scientific">Clostridium lentum</name>
    <dbReference type="NCBI Taxonomy" id="2763037"/>
    <lineage>
        <taxon>Bacteria</taxon>
        <taxon>Bacillati</taxon>
        <taxon>Bacillota</taxon>
        <taxon>Clostridia</taxon>
        <taxon>Eubacteriales</taxon>
        <taxon>Clostridiaceae</taxon>
        <taxon>Clostridium</taxon>
    </lineage>
</organism>
<evidence type="ECO:0000313" key="3">
    <source>
        <dbReference type="Proteomes" id="UP000662088"/>
    </source>
</evidence>
<dbReference type="Proteomes" id="UP000662088">
    <property type="component" value="Unassembled WGS sequence"/>
</dbReference>
<sequence>MCHISHNKYKKDKNAGRNETGYSEETINKYNNYTLQDLQDIELLQTQWKAQLILVLGYLLEYTASVQGINILQFRIKRRNEIFQAGQYGDKEESELINEVADEFEDMGINVDATAVLAAQLELFGQTILTPIYWTKYQRLPHNLDTEDFLVTKSANKEIFIGAVLEEIAYIFNLIGTTALYRENSTGDTNNVDD</sequence>
<name>A0A8I0ADL7_9CLOT</name>
<dbReference type="EMBL" id="JACOOQ010000009">
    <property type="protein sequence ID" value="MBC5640098.1"/>
    <property type="molecule type" value="Genomic_DNA"/>
</dbReference>
<feature type="compositionally biased region" description="Basic residues" evidence="1">
    <location>
        <begin position="1"/>
        <end position="11"/>
    </location>
</feature>